<dbReference type="Proteomes" id="UP000183063">
    <property type="component" value="Unassembled WGS sequence"/>
</dbReference>
<reference evidence="2 4" key="3">
    <citation type="submission" date="2016-10" db="EMBL/GenBank/DDBJ databases">
        <authorList>
            <person name="Varghese N."/>
            <person name="Submissions S."/>
        </authorList>
    </citation>
    <scope>NUCLEOTIDE SEQUENCE [LARGE SCALE GENOMIC DNA]</scope>
    <source>
        <strain evidence="2 4">CGMCC 1.7071</strain>
    </source>
</reference>
<proteinExistence type="predicted"/>
<gene>
    <name evidence="1" type="ORF">RTCCBAU85039_4541</name>
    <name evidence="2" type="ORF">SAMN05216228_102383</name>
</gene>
<reference evidence="3" key="1">
    <citation type="submission" date="2016-10" db="EMBL/GenBank/DDBJ databases">
        <authorList>
            <person name="Wibberg D."/>
        </authorList>
    </citation>
    <scope>NUCLEOTIDE SEQUENCE [LARGE SCALE GENOMIC DNA]</scope>
</reference>
<protein>
    <submittedName>
        <fullName evidence="1">Uncharacterized protein</fullName>
    </submittedName>
</protein>
<evidence type="ECO:0000313" key="3">
    <source>
        <dbReference type="Proteomes" id="UP000183063"/>
    </source>
</evidence>
<dbReference type="AlphaFoldDB" id="A0A1H8S5I2"/>
<sequence length="188" mass="20541">MSSATPVKHLTSVDLQFLQKILTDAEYTGKVSSTTPRDVAAKLLVKLFQQGVKDPAILSAELRKHFGYLPGPALLSKPINKNRHAIQGIVTTRLPPIKEAGGVRTSQAAAPEELVSSEKDRLQADLTRTRKYLTDDALNVATQEARIAGASLRGEPTSLAQQELAGYIARQRYHRFELSLVEARIKAG</sequence>
<evidence type="ECO:0000313" key="1">
    <source>
        <dbReference type="EMBL" id="SEI10391.1"/>
    </source>
</evidence>
<dbReference type="RefSeq" id="WP_072378742.1">
    <property type="nucleotide sequence ID" value="NZ_FNXB01000029.1"/>
</dbReference>
<organism evidence="1 3">
    <name type="scientific">Rhizobium tibeticum</name>
    <dbReference type="NCBI Taxonomy" id="501024"/>
    <lineage>
        <taxon>Bacteria</taxon>
        <taxon>Pseudomonadati</taxon>
        <taxon>Pseudomonadota</taxon>
        <taxon>Alphaproteobacteria</taxon>
        <taxon>Hyphomicrobiales</taxon>
        <taxon>Rhizobiaceae</taxon>
        <taxon>Rhizobium/Agrobacterium group</taxon>
        <taxon>Rhizobium</taxon>
    </lineage>
</organism>
<dbReference type="EMBL" id="FNXB01000029">
    <property type="protein sequence ID" value="SEI10391.1"/>
    <property type="molecule type" value="Genomic_DNA"/>
</dbReference>
<evidence type="ECO:0000313" key="2">
    <source>
        <dbReference type="EMBL" id="SEO73885.1"/>
    </source>
</evidence>
<dbReference type="STRING" id="501024.RTCCBAU85039_4541"/>
<dbReference type="EMBL" id="FOCV01000023">
    <property type="protein sequence ID" value="SEO73885.1"/>
    <property type="molecule type" value="Genomic_DNA"/>
</dbReference>
<reference evidence="1" key="2">
    <citation type="submission" date="2016-10" db="EMBL/GenBank/DDBJ databases">
        <authorList>
            <person name="de Groot N.N."/>
        </authorList>
    </citation>
    <scope>NUCLEOTIDE SEQUENCE [LARGE SCALE GENOMIC DNA]</scope>
    <source>
        <strain evidence="1">CCBAU85039</strain>
    </source>
</reference>
<name>A0A1H8S5I2_9HYPH</name>
<dbReference type="Proteomes" id="UP000198939">
    <property type="component" value="Unassembled WGS sequence"/>
</dbReference>
<evidence type="ECO:0000313" key="4">
    <source>
        <dbReference type="Proteomes" id="UP000198939"/>
    </source>
</evidence>
<keyword evidence="4" id="KW-1185">Reference proteome</keyword>
<accession>A0A1H8S5I2</accession>